<protein>
    <recommendedName>
        <fullName evidence="1">TNT domain-containing protein</fullName>
    </recommendedName>
</protein>
<organism evidence="2 3">
    <name type="scientific">Thermoanaerobacterium saccharolyticum (strain DSM 8691 / JW/SL-YS485)</name>
    <dbReference type="NCBI Taxonomy" id="1094508"/>
    <lineage>
        <taxon>Bacteria</taxon>
        <taxon>Bacillati</taxon>
        <taxon>Bacillota</taxon>
        <taxon>Clostridia</taxon>
        <taxon>Thermoanaerobacterales</taxon>
        <taxon>Thermoanaerobacteraceae</taxon>
        <taxon>Thermoanaerobacterium</taxon>
    </lineage>
</organism>
<dbReference type="AlphaFoldDB" id="I3VSE0"/>
<evidence type="ECO:0000313" key="2">
    <source>
        <dbReference type="EMBL" id="AFK85435.1"/>
    </source>
</evidence>
<dbReference type="EMBL" id="CP003184">
    <property type="protein sequence ID" value="AFK85435.1"/>
    <property type="molecule type" value="Genomic_DNA"/>
</dbReference>
<sequence length="63" mass="7258">MRSLPPKYKITKPYNVYEVVKPFEGLEGKIATWFDQPGGGIQYKLPKTIEGLINEGYIRKVEK</sequence>
<evidence type="ECO:0000259" key="1">
    <source>
        <dbReference type="Pfam" id="PF14021"/>
    </source>
</evidence>
<evidence type="ECO:0000313" key="3">
    <source>
        <dbReference type="Proteomes" id="UP000006178"/>
    </source>
</evidence>
<dbReference type="Proteomes" id="UP000006178">
    <property type="component" value="Chromosome"/>
</dbReference>
<feature type="domain" description="TNT" evidence="1">
    <location>
        <begin position="2"/>
        <end position="61"/>
    </location>
</feature>
<dbReference type="KEGG" id="tsh:Tsac_0405"/>
<proteinExistence type="predicted"/>
<dbReference type="PANTHER" id="PTHR42059:SF1">
    <property type="entry name" value="TNT DOMAIN-CONTAINING PROTEIN"/>
    <property type="match status" value="1"/>
</dbReference>
<dbReference type="PATRIC" id="fig|1094508.3.peg.410"/>
<dbReference type="Pfam" id="PF14021">
    <property type="entry name" value="TNT"/>
    <property type="match status" value="1"/>
</dbReference>
<dbReference type="GO" id="GO:0050135">
    <property type="term" value="F:NADP+ nucleosidase activity"/>
    <property type="evidence" value="ECO:0007669"/>
    <property type="project" value="InterPro"/>
</dbReference>
<keyword evidence="3" id="KW-1185">Reference proteome</keyword>
<dbReference type="InterPro" id="IPR025331">
    <property type="entry name" value="TNT"/>
</dbReference>
<gene>
    <name evidence="2" type="ordered locus">Tsac_0405</name>
</gene>
<dbReference type="STRING" id="1094508.Tsac_0405"/>
<dbReference type="PANTHER" id="PTHR42059">
    <property type="entry name" value="TNT DOMAIN-CONTAINING PROTEIN"/>
    <property type="match status" value="1"/>
</dbReference>
<dbReference type="BioCyc" id="TSAC1094508:GLMA-404-MONOMER"/>
<accession>I3VSE0</accession>
<dbReference type="InterPro" id="IPR053024">
    <property type="entry name" value="Fungal_surface_NADase"/>
</dbReference>
<reference evidence="2 3" key="1">
    <citation type="journal article" date="2014" name="Appl. Environ. Microbiol.">
        <title>Profile of Secreted Hydrolases, Associated Proteins, and SlpA in Thermoanaerobacterium saccharolyticum during the Degradation of Hemicellulose.</title>
        <authorList>
            <person name="Currie D.H."/>
            <person name="Guss A.M."/>
            <person name="Herring C.D."/>
            <person name="Giannone R.J."/>
            <person name="Johnson C.M."/>
            <person name="Lankford P.K."/>
            <person name="Brown S.D."/>
            <person name="Hettich R.L."/>
            <person name="Lynd L.R."/>
        </authorList>
    </citation>
    <scope>NUCLEOTIDE SEQUENCE [LARGE SCALE GENOMIC DNA]</scope>
    <source>
        <strain evidence="3">DSM 8691 / JW/SL-YS485</strain>
    </source>
</reference>
<name>I3VSE0_THESW</name>